<reference evidence="1" key="1">
    <citation type="submission" date="2019-12" db="EMBL/GenBank/DDBJ databases">
        <authorList>
            <person name="Scholes J."/>
        </authorList>
    </citation>
    <scope>NUCLEOTIDE SEQUENCE</scope>
</reference>
<proteinExistence type="predicted"/>
<evidence type="ECO:0000313" key="1">
    <source>
        <dbReference type="EMBL" id="CAA0805917.1"/>
    </source>
</evidence>
<feature type="non-terminal residue" evidence="1">
    <location>
        <position position="60"/>
    </location>
</feature>
<dbReference type="AlphaFoldDB" id="A0A9N7R1M5"/>
<accession>A0A9N7R1M5</accession>
<dbReference type="Proteomes" id="UP001153555">
    <property type="component" value="Unassembled WGS sequence"/>
</dbReference>
<gene>
    <name evidence="1" type="ORF">SHERM_00825</name>
</gene>
<name>A0A9N7R1M5_STRHE</name>
<protein>
    <submittedName>
        <fullName evidence="1">Uncharacterized protein</fullName>
    </submittedName>
</protein>
<comment type="caution">
    <text evidence="1">The sequence shown here is derived from an EMBL/GenBank/DDBJ whole genome shotgun (WGS) entry which is preliminary data.</text>
</comment>
<evidence type="ECO:0000313" key="2">
    <source>
        <dbReference type="Proteomes" id="UP001153555"/>
    </source>
</evidence>
<sequence length="60" mass="6870">STVISCQKNAYMDGMCAILDYCNGLVHMGRVEVMQRWQGNGEPKSWVQNITPYHHQLVCK</sequence>
<keyword evidence="2" id="KW-1185">Reference proteome</keyword>
<organism evidence="1 2">
    <name type="scientific">Striga hermonthica</name>
    <name type="common">Purple witchweed</name>
    <name type="synonym">Buchnera hermonthica</name>
    <dbReference type="NCBI Taxonomy" id="68872"/>
    <lineage>
        <taxon>Eukaryota</taxon>
        <taxon>Viridiplantae</taxon>
        <taxon>Streptophyta</taxon>
        <taxon>Embryophyta</taxon>
        <taxon>Tracheophyta</taxon>
        <taxon>Spermatophyta</taxon>
        <taxon>Magnoliopsida</taxon>
        <taxon>eudicotyledons</taxon>
        <taxon>Gunneridae</taxon>
        <taxon>Pentapetalae</taxon>
        <taxon>asterids</taxon>
        <taxon>lamiids</taxon>
        <taxon>Lamiales</taxon>
        <taxon>Orobanchaceae</taxon>
        <taxon>Buchnereae</taxon>
        <taxon>Striga</taxon>
    </lineage>
</organism>
<dbReference type="EMBL" id="CACSLK010000214">
    <property type="protein sequence ID" value="CAA0805917.1"/>
    <property type="molecule type" value="Genomic_DNA"/>
</dbReference>
<feature type="non-terminal residue" evidence="1">
    <location>
        <position position="1"/>
    </location>
</feature>